<organism evidence="2 3">
    <name type="scientific">Bradyrhizobium huanghuaihaiense</name>
    <dbReference type="NCBI Taxonomy" id="990078"/>
    <lineage>
        <taxon>Bacteria</taxon>
        <taxon>Pseudomonadati</taxon>
        <taxon>Pseudomonadota</taxon>
        <taxon>Alphaproteobacteria</taxon>
        <taxon>Hyphomicrobiales</taxon>
        <taxon>Nitrobacteraceae</taxon>
        <taxon>Bradyrhizobium</taxon>
    </lineage>
</organism>
<dbReference type="RefSeq" id="WP_026312901.1">
    <property type="nucleotide sequence ID" value="NZ_VLLA01000012.1"/>
</dbReference>
<sequence length="88" mass="9365">MKRLIFAGSLLLASGTMSFADGLFWVVGNRATGKCDIVTSNPVIIGDIWFGDGPYKSRADAKLARSTIRACPAPAADDEKAEDSTNQD</sequence>
<name>A0A562RDY8_9BRAD</name>
<dbReference type="EMBL" id="VLLA01000012">
    <property type="protein sequence ID" value="TWI67123.1"/>
    <property type="molecule type" value="Genomic_DNA"/>
</dbReference>
<feature type="signal peptide" evidence="1">
    <location>
        <begin position="1"/>
        <end position="20"/>
    </location>
</feature>
<dbReference type="Proteomes" id="UP000316291">
    <property type="component" value="Unassembled WGS sequence"/>
</dbReference>
<protein>
    <submittedName>
        <fullName evidence="2">Uncharacterized protein</fullName>
    </submittedName>
</protein>
<evidence type="ECO:0000313" key="3">
    <source>
        <dbReference type="Proteomes" id="UP000316291"/>
    </source>
</evidence>
<proteinExistence type="predicted"/>
<feature type="chain" id="PRO_5021868367" evidence="1">
    <location>
        <begin position="21"/>
        <end position="88"/>
    </location>
</feature>
<accession>A0A562RDY8</accession>
<reference evidence="2 3" key="1">
    <citation type="journal article" date="2015" name="Stand. Genomic Sci.">
        <title>Genomic Encyclopedia of Bacterial and Archaeal Type Strains, Phase III: the genomes of soil and plant-associated and newly described type strains.</title>
        <authorList>
            <person name="Whitman W.B."/>
            <person name="Woyke T."/>
            <person name="Klenk H.P."/>
            <person name="Zhou Y."/>
            <person name="Lilburn T.G."/>
            <person name="Beck B.J."/>
            <person name="De Vos P."/>
            <person name="Vandamme P."/>
            <person name="Eisen J.A."/>
            <person name="Garrity G."/>
            <person name="Hugenholtz P."/>
            <person name="Kyrpides N.C."/>
        </authorList>
    </citation>
    <scope>NUCLEOTIDE SEQUENCE [LARGE SCALE GENOMIC DNA]</scope>
    <source>
        <strain evidence="2 3">CGMCC 1.10948</strain>
    </source>
</reference>
<gene>
    <name evidence="2" type="ORF">IQ16_04754</name>
</gene>
<comment type="caution">
    <text evidence="2">The sequence shown here is derived from an EMBL/GenBank/DDBJ whole genome shotgun (WGS) entry which is preliminary data.</text>
</comment>
<evidence type="ECO:0000313" key="2">
    <source>
        <dbReference type="EMBL" id="TWI67123.1"/>
    </source>
</evidence>
<keyword evidence="3" id="KW-1185">Reference proteome</keyword>
<dbReference type="AlphaFoldDB" id="A0A562RDY8"/>
<evidence type="ECO:0000256" key="1">
    <source>
        <dbReference type="SAM" id="SignalP"/>
    </source>
</evidence>
<keyword evidence="1" id="KW-0732">Signal</keyword>
<dbReference type="OrthoDB" id="8251938at2"/>